<dbReference type="GO" id="GO:0003677">
    <property type="term" value="F:DNA binding"/>
    <property type="evidence" value="ECO:0007669"/>
    <property type="project" value="InterPro"/>
</dbReference>
<evidence type="ECO:0000259" key="6">
    <source>
        <dbReference type="Pfam" id="PF08281"/>
    </source>
</evidence>
<evidence type="ECO:0000259" key="5">
    <source>
        <dbReference type="Pfam" id="PF04542"/>
    </source>
</evidence>
<evidence type="ECO:0000256" key="1">
    <source>
        <dbReference type="ARBA" id="ARBA00010641"/>
    </source>
</evidence>
<evidence type="ECO:0000256" key="4">
    <source>
        <dbReference type="ARBA" id="ARBA00023163"/>
    </source>
</evidence>
<dbReference type="GO" id="GO:0016987">
    <property type="term" value="F:sigma factor activity"/>
    <property type="evidence" value="ECO:0007669"/>
    <property type="project" value="UniProtKB-KW"/>
</dbReference>
<dbReference type="SUPFAM" id="SSF88659">
    <property type="entry name" value="Sigma3 and sigma4 domains of RNA polymerase sigma factors"/>
    <property type="match status" value="1"/>
</dbReference>
<keyword evidence="2" id="KW-0805">Transcription regulation</keyword>
<organism evidence="7 8">
    <name type="scientific">Sphingobacterium corticibacter</name>
    <dbReference type="NCBI Taxonomy" id="2171749"/>
    <lineage>
        <taxon>Bacteria</taxon>
        <taxon>Pseudomonadati</taxon>
        <taxon>Bacteroidota</taxon>
        <taxon>Sphingobacteriia</taxon>
        <taxon>Sphingobacteriales</taxon>
        <taxon>Sphingobacteriaceae</taxon>
        <taxon>Sphingobacterium</taxon>
    </lineage>
</organism>
<evidence type="ECO:0000256" key="2">
    <source>
        <dbReference type="ARBA" id="ARBA00023015"/>
    </source>
</evidence>
<dbReference type="AlphaFoldDB" id="A0A2T8HMW7"/>
<feature type="domain" description="RNA polymerase sigma-70 region 2" evidence="5">
    <location>
        <begin position="34"/>
        <end position="92"/>
    </location>
</feature>
<dbReference type="InterPro" id="IPR036388">
    <property type="entry name" value="WH-like_DNA-bd_sf"/>
</dbReference>
<evidence type="ECO:0000256" key="3">
    <source>
        <dbReference type="ARBA" id="ARBA00023082"/>
    </source>
</evidence>
<dbReference type="Pfam" id="PF08281">
    <property type="entry name" value="Sigma70_r4_2"/>
    <property type="match status" value="1"/>
</dbReference>
<feature type="domain" description="RNA polymerase sigma factor 70 region 4 type 2" evidence="6">
    <location>
        <begin position="123"/>
        <end position="167"/>
    </location>
</feature>
<evidence type="ECO:0000313" key="8">
    <source>
        <dbReference type="Proteomes" id="UP000245627"/>
    </source>
</evidence>
<dbReference type="InterPro" id="IPR014284">
    <property type="entry name" value="RNA_pol_sigma-70_dom"/>
</dbReference>
<dbReference type="InterPro" id="IPR039425">
    <property type="entry name" value="RNA_pol_sigma-70-like"/>
</dbReference>
<evidence type="ECO:0008006" key="9">
    <source>
        <dbReference type="Google" id="ProtNLM"/>
    </source>
</evidence>
<dbReference type="PANTHER" id="PTHR43133:SF46">
    <property type="entry name" value="RNA POLYMERASE SIGMA-70 FACTOR ECF SUBFAMILY"/>
    <property type="match status" value="1"/>
</dbReference>
<dbReference type="Gene3D" id="1.10.1740.10">
    <property type="match status" value="1"/>
</dbReference>
<dbReference type="RefSeq" id="WP_116774648.1">
    <property type="nucleotide sequence ID" value="NZ_QDKG01000001.1"/>
</dbReference>
<reference evidence="7 8" key="1">
    <citation type="submission" date="2018-04" db="EMBL/GenBank/DDBJ databases">
        <title>Sphingobacterium cortibacter sp. nov.</title>
        <authorList>
            <person name="Li Y."/>
        </authorList>
    </citation>
    <scope>NUCLEOTIDE SEQUENCE [LARGE SCALE GENOMIC DNA]</scope>
    <source>
        <strain evidence="7 8">2c-3</strain>
    </source>
</reference>
<comment type="similarity">
    <text evidence="1">Belongs to the sigma-70 factor family. ECF subfamily.</text>
</comment>
<dbReference type="SUPFAM" id="SSF88946">
    <property type="entry name" value="Sigma2 domain of RNA polymerase sigma factors"/>
    <property type="match status" value="1"/>
</dbReference>
<name>A0A2T8HMW7_9SPHI</name>
<dbReference type="InterPro" id="IPR013324">
    <property type="entry name" value="RNA_pol_sigma_r3/r4-like"/>
</dbReference>
<dbReference type="NCBIfam" id="TIGR02937">
    <property type="entry name" value="sigma70-ECF"/>
    <property type="match status" value="1"/>
</dbReference>
<keyword evidence="3" id="KW-0731">Sigma factor</keyword>
<comment type="caution">
    <text evidence="7">The sequence shown here is derived from an EMBL/GenBank/DDBJ whole genome shotgun (WGS) entry which is preliminary data.</text>
</comment>
<dbReference type="InterPro" id="IPR013325">
    <property type="entry name" value="RNA_pol_sigma_r2"/>
</dbReference>
<dbReference type="EMBL" id="QDKG01000001">
    <property type="protein sequence ID" value="PVH26789.1"/>
    <property type="molecule type" value="Genomic_DNA"/>
</dbReference>
<accession>A0A2T8HMW7</accession>
<keyword evidence="4" id="KW-0804">Transcription</keyword>
<keyword evidence="8" id="KW-1185">Reference proteome</keyword>
<evidence type="ECO:0000313" key="7">
    <source>
        <dbReference type="EMBL" id="PVH26789.1"/>
    </source>
</evidence>
<gene>
    <name evidence="7" type="ORF">DC487_04080</name>
</gene>
<dbReference type="Proteomes" id="UP000245627">
    <property type="component" value="Unassembled WGS sequence"/>
</dbReference>
<protein>
    <recommendedName>
        <fullName evidence="9">Sigma-70 family RNA polymerase sigma factor</fullName>
    </recommendedName>
</protein>
<dbReference type="InterPro" id="IPR007627">
    <property type="entry name" value="RNA_pol_sigma70_r2"/>
</dbReference>
<proteinExistence type="inferred from homology"/>
<dbReference type="Gene3D" id="1.10.10.10">
    <property type="entry name" value="Winged helix-like DNA-binding domain superfamily/Winged helix DNA-binding domain"/>
    <property type="match status" value="1"/>
</dbReference>
<dbReference type="OrthoDB" id="679904at2"/>
<dbReference type="PANTHER" id="PTHR43133">
    <property type="entry name" value="RNA POLYMERASE ECF-TYPE SIGMA FACTO"/>
    <property type="match status" value="1"/>
</dbReference>
<sequence length="192" mass="22668">MPNYQYDSLEQLFLLTQQNDKSAFDEIYNRTWESLFHTAYGMLKDDDLAKDLIQEIYIDLWCKRSEKQIAHVHTYLKQAVRFKAIDRFRKAGARFESLEYFIDDIVDGEASDSKLLQKEYAAAIDHWMAKLPKKRREIFRLQFEEGRSTKEISAALDVSVKTIQNQILTSKTSLKLLLEKIIYIFLFFLFGS</sequence>
<dbReference type="Pfam" id="PF04542">
    <property type="entry name" value="Sigma70_r2"/>
    <property type="match status" value="1"/>
</dbReference>
<dbReference type="GO" id="GO:0006352">
    <property type="term" value="P:DNA-templated transcription initiation"/>
    <property type="evidence" value="ECO:0007669"/>
    <property type="project" value="InterPro"/>
</dbReference>
<dbReference type="InterPro" id="IPR013249">
    <property type="entry name" value="RNA_pol_sigma70_r4_t2"/>
</dbReference>